<dbReference type="RefSeq" id="WP_281015925.1">
    <property type="nucleotide sequence ID" value="NZ_OX458334.1"/>
</dbReference>
<protein>
    <submittedName>
        <fullName evidence="1">Uncharacterized protein</fullName>
    </submittedName>
</protein>
<reference evidence="1 2" key="1">
    <citation type="submission" date="2023-03" db="EMBL/GenBank/DDBJ databases">
        <authorList>
            <person name="Pearce D."/>
        </authorList>
    </citation>
    <scope>NUCLEOTIDE SEQUENCE [LARGE SCALE GENOMIC DNA]</scope>
    <source>
        <strain evidence="1">Msz</strain>
        <plasmid evidence="1 2">MSZNORminor</plasmid>
    </source>
</reference>
<evidence type="ECO:0000313" key="1">
    <source>
        <dbReference type="EMBL" id="CAI8981546.1"/>
    </source>
</evidence>
<proteinExistence type="predicted"/>
<dbReference type="Proteomes" id="UP001162030">
    <property type="component" value="Plasmid MSZNORminor"/>
</dbReference>
<dbReference type="EMBL" id="OX458334">
    <property type="protein sequence ID" value="CAI8981546.1"/>
    <property type="molecule type" value="Genomic_DNA"/>
</dbReference>
<keyword evidence="2" id="KW-1185">Reference proteome</keyword>
<sequence>MPRRINDVADDLVKLYGERFGGKLRGRYKISKDNLAYLATRSNLQVEGFLEPLREEMFDRGFTFNRSDDSQKRTYFVVIKNDIFENYREVPIRLVRQYLQASEEEAED</sequence>
<gene>
    <name evidence="1" type="ORF">MSZNOR_P0007</name>
</gene>
<keyword evidence="1" id="KW-0614">Plasmid</keyword>
<organism evidence="1 2">
    <name type="scientific">Methylocaldum szegediense</name>
    <dbReference type="NCBI Taxonomy" id="73780"/>
    <lineage>
        <taxon>Bacteria</taxon>
        <taxon>Pseudomonadati</taxon>
        <taxon>Pseudomonadota</taxon>
        <taxon>Gammaproteobacteria</taxon>
        <taxon>Methylococcales</taxon>
        <taxon>Methylococcaceae</taxon>
        <taxon>Methylocaldum</taxon>
    </lineage>
</organism>
<name>A0ABM9I9R5_9GAMM</name>
<evidence type="ECO:0000313" key="2">
    <source>
        <dbReference type="Proteomes" id="UP001162030"/>
    </source>
</evidence>
<geneLocation type="plasmid" evidence="1 2">
    <name>MSZNORminor</name>
</geneLocation>
<accession>A0ABM9I9R5</accession>